<reference evidence="1 2" key="1">
    <citation type="journal article" date="2019" name="Int. J. Syst. Evol. Microbiol.">
        <title>The Global Catalogue of Microorganisms (GCM) 10K type strain sequencing project: providing services to taxonomists for standard genome sequencing and annotation.</title>
        <authorList>
            <consortium name="The Broad Institute Genomics Platform"/>
            <consortium name="The Broad Institute Genome Sequencing Center for Infectious Disease"/>
            <person name="Wu L."/>
            <person name="Ma J."/>
        </authorList>
    </citation>
    <scope>NUCLEOTIDE SEQUENCE [LARGE SCALE GENOMIC DNA]</scope>
    <source>
        <strain evidence="1 2">JCM 13584</strain>
    </source>
</reference>
<dbReference type="Proteomes" id="UP001499954">
    <property type="component" value="Unassembled WGS sequence"/>
</dbReference>
<proteinExistence type="predicted"/>
<organism evidence="1 2">
    <name type="scientific">Agromyces allii</name>
    <dbReference type="NCBI Taxonomy" id="393607"/>
    <lineage>
        <taxon>Bacteria</taxon>
        <taxon>Bacillati</taxon>
        <taxon>Actinomycetota</taxon>
        <taxon>Actinomycetes</taxon>
        <taxon>Micrococcales</taxon>
        <taxon>Microbacteriaceae</taxon>
        <taxon>Agromyces</taxon>
    </lineage>
</organism>
<dbReference type="EMBL" id="BAAAMK010000001">
    <property type="protein sequence ID" value="GAA1944411.1"/>
    <property type="molecule type" value="Genomic_DNA"/>
</dbReference>
<protein>
    <submittedName>
        <fullName evidence="1">Uncharacterized protein</fullName>
    </submittedName>
</protein>
<accession>A0ABN2Q5I1</accession>
<evidence type="ECO:0000313" key="2">
    <source>
        <dbReference type="Proteomes" id="UP001499954"/>
    </source>
</evidence>
<sequence>MGERTVAFDGERGDGVVVCEELESPDGAVEPCKELIGHVPSVAAASDIDSRESDMAERVAFTELWRTGGPVLLNMLRLFAADS</sequence>
<keyword evidence="2" id="KW-1185">Reference proteome</keyword>
<name>A0ABN2Q5I1_9MICO</name>
<evidence type="ECO:0000313" key="1">
    <source>
        <dbReference type="EMBL" id="GAA1944411.1"/>
    </source>
</evidence>
<comment type="caution">
    <text evidence="1">The sequence shown here is derived from an EMBL/GenBank/DDBJ whole genome shotgun (WGS) entry which is preliminary data.</text>
</comment>
<gene>
    <name evidence="1" type="ORF">GCM10009717_08480</name>
</gene>